<evidence type="ECO:0000256" key="4">
    <source>
        <dbReference type="SAM" id="MobiDB-lite"/>
    </source>
</evidence>
<evidence type="ECO:0000313" key="7">
    <source>
        <dbReference type="Proteomes" id="UP000589085"/>
    </source>
</evidence>
<dbReference type="CDD" id="cd00796">
    <property type="entry name" value="INT_Rci_Hp1_C"/>
    <property type="match status" value="1"/>
</dbReference>
<evidence type="ECO:0000256" key="3">
    <source>
        <dbReference type="ARBA" id="ARBA00023172"/>
    </source>
</evidence>
<sequence>MADSSDKARDQAVTGGGGNIDPATGKALPAGIWYRGPKQYQARKQVDGRRIRKTFSTAALARRWLNETTAKVELGQFTDTSALDKETVGKVVQKYADECMADREADRTGHIPAILRDKELPGVTMSKFCPADVRGFRDRMLAAGYSPATVVKRMNLLASAMQHAISEWDLPIVNHASGRVVKRPEGADKKRNRRLDEDEDKDGKTEFDRLIVAVSDSVYPDDVWLVRWSIEQGTRRGEAIGLRWCDVDIERRLIKLGGEAGKTKTHKHQEEHGPEIRPLTPGARRLLCEKLATYPKPPKSSDKVFSVGAEAAFSVRYGRMVKRAGLHNLTFHDLRHEATSRLARLLPNPLDLKRVTGHRDLKSLDRYYQPVPESISKQIEEAERLAGIIAAEEDDDGE</sequence>
<keyword evidence="1" id="KW-0229">DNA integration</keyword>
<dbReference type="SUPFAM" id="SSF56349">
    <property type="entry name" value="DNA breaking-rejoining enzymes"/>
    <property type="match status" value="1"/>
</dbReference>
<proteinExistence type="predicted"/>
<dbReference type="Gene3D" id="1.10.443.10">
    <property type="entry name" value="Intergrase catalytic core"/>
    <property type="match status" value="1"/>
</dbReference>
<dbReference type="PANTHER" id="PTHR30349:SF94">
    <property type="entry name" value="INTEGRASE_RECOMBINASE HI_1414-RELATED"/>
    <property type="match status" value="1"/>
</dbReference>
<dbReference type="InterPro" id="IPR011010">
    <property type="entry name" value="DNA_brk_join_enz"/>
</dbReference>
<comment type="caution">
    <text evidence="6">The sequence shown here is derived from an EMBL/GenBank/DDBJ whole genome shotgun (WGS) entry which is preliminary data.</text>
</comment>
<dbReference type="Gene3D" id="1.10.150.130">
    <property type="match status" value="1"/>
</dbReference>
<protein>
    <submittedName>
        <fullName evidence="6">Site-specific integrase</fullName>
    </submittedName>
</protein>
<keyword evidence="2" id="KW-0238">DNA-binding</keyword>
<reference evidence="6 7" key="1">
    <citation type="submission" date="2020-04" db="EMBL/GenBank/DDBJ databases">
        <title>Description of novel Gluconacetobacter.</title>
        <authorList>
            <person name="Sombolestani A."/>
        </authorList>
    </citation>
    <scope>NUCLEOTIDE SEQUENCE [LARGE SCALE GENOMIC DNA]</scope>
    <source>
        <strain evidence="6 7">LMG 19747</strain>
    </source>
</reference>
<dbReference type="PANTHER" id="PTHR30349">
    <property type="entry name" value="PHAGE INTEGRASE-RELATED"/>
    <property type="match status" value="1"/>
</dbReference>
<evidence type="ECO:0000256" key="2">
    <source>
        <dbReference type="ARBA" id="ARBA00023125"/>
    </source>
</evidence>
<evidence type="ECO:0000259" key="5">
    <source>
        <dbReference type="PROSITE" id="PS51898"/>
    </source>
</evidence>
<feature type="region of interest" description="Disordered" evidence="4">
    <location>
        <begin position="1"/>
        <end position="22"/>
    </location>
</feature>
<name>A0A7W4NJL0_9PROT</name>
<dbReference type="InterPro" id="IPR010998">
    <property type="entry name" value="Integrase_recombinase_N"/>
</dbReference>
<dbReference type="Proteomes" id="UP000589085">
    <property type="component" value="Unassembled WGS sequence"/>
</dbReference>
<dbReference type="GO" id="GO:0003677">
    <property type="term" value="F:DNA binding"/>
    <property type="evidence" value="ECO:0007669"/>
    <property type="project" value="UniProtKB-KW"/>
</dbReference>
<dbReference type="RefSeq" id="WP_182995825.1">
    <property type="nucleotide sequence ID" value="NZ_JABEQJ010000002.1"/>
</dbReference>
<dbReference type="EMBL" id="JABEQJ010000002">
    <property type="protein sequence ID" value="MBB2158952.1"/>
    <property type="molecule type" value="Genomic_DNA"/>
</dbReference>
<dbReference type="InterPro" id="IPR013762">
    <property type="entry name" value="Integrase-like_cat_sf"/>
</dbReference>
<feature type="compositionally biased region" description="Basic and acidic residues" evidence="4">
    <location>
        <begin position="1"/>
        <end position="10"/>
    </location>
</feature>
<feature type="region of interest" description="Disordered" evidence="4">
    <location>
        <begin position="181"/>
        <end position="200"/>
    </location>
</feature>
<evidence type="ECO:0000256" key="1">
    <source>
        <dbReference type="ARBA" id="ARBA00022908"/>
    </source>
</evidence>
<dbReference type="PROSITE" id="PS51898">
    <property type="entry name" value="TYR_RECOMBINASE"/>
    <property type="match status" value="1"/>
</dbReference>
<gene>
    <name evidence="6" type="ORF">HLH48_01975</name>
</gene>
<dbReference type="InterPro" id="IPR050090">
    <property type="entry name" value="Tyrosine_recombinase_XerCD"/>
</dbReference>
<keyword evidence="3" id="KW-0233">DNA recombination</keyword>
<dbReference type="AlphaFoldDB" id="A0A7W4NJL0"/>
<organism evidence="6 7">
    <name type="scientific">Gluconacetobacter sacchari</name>
    <dbReference type="NCBI Taxonomy" id="92759"/>
    <lineage>
        <taxon>Bacteria</taxon>
        <taxon>Pseudomonadati</taxon>
        <taxon>Pseudomonadota</taxon>
        <taxon>Alphaproteobacteria</taxon>
        <taxon>Acetobacterales</taxon>
        <taxon>Acetobacteraceae</taxon>
        <taxon>Gluconacetobacter</taxon>
    </lineage>
</organism>
<dbReference type="Pfam" id="PF00589">
    <property type="entry name" value="Phage_integrase"/>
    <property type="match status" value="1"/>
</dbReference>
<evidence type="ECO:0000313" key="6">
    <source>
        <dbReference type="EMBL" id="MBB2158952.1"/>
    </source>
</evidence>
<dbReference type="GO" id="GO:0006310">
    <property type="term" value="P:DNA recombination"/>
    <property type="evidence" value="ECO:0007669"/>
    <property type="project" value="UniProtKB-KW"/>
</dbReference>
<dbReference type="InterPro" id="IPR002104">
    <property type="entry name" value="Integrase_catalytic"/>
</dbReference>
<feature type="domain" description="Tyr recombinase" evidence="5">
    <location>
        <begin position="190"/>
        <end position="383"/>
    </location>
</feature>
<dbReference type="GO" id="GO:0015074">
    <property type="term" value="P:DNA integration"/>
    <property type="evidence" value="ECO:0007669"/>
    <property type="project" value="UniProtKB-KW"/>
</dbReference>
<accession>A0A7W4NJL0</accession>